<protein>
    <submittedName>
        <fullName evidence="12">Dyp-type peroxidase</fullName>
    </submittedName>
</protein>
<feature type="region of interest" description="Disordered" evidence="9">
    <location>
        <begin position="47"/>
        <end position="70"/>
    </location>
</feature>
<dbReference type="InterPro" id="IPR048328">
    <property type="entry name" value="Dyp_perox_C"/>
</dbReference>
<feature type="domain" description="Dyp-type peroxidase N-terminal" evidence="10">
    <location>
        <begin position="81"/>
        <end position="217"/>
    </location>
</feature>
<comment type="cofactor">
    <cofactor evidence="1">
        <name>heme b</name>
        <dbReference type="ChEBI" id="CHEBI:60344"/>
    </cofactor>
</comment>
<keyword evidence="13" id="KW-1185">Reference proteome</keyword>
<evidence type="ECO:0000313" key="13">
    <source>
        <dbReference type="Proteomes" id="UP000610846"/>
    </source>
</evidence>
<keyword evidence="4" id="KW-0479">Metal-binding</keyword>
<evidence type="ECO:0000256" key="8">
    <source>
        <dbReference type="ARBA" id="ARBA00025737"/>
    </source>
</evidence>
<evidence type="ECO:0000256" key="6">
    <source>
        <dbReference type="ARBA" id="ARBA00023002"/>
    </source>
</evidence>
<keyword evidence="6" id="KW-0560">Oxidoreductase</keyword>
<dbReference type="Proteomes" id="UP000610846">
    <property type="component" value="Unassembled WGS sequence"/>
</dbReference>
<dbReference type="PROSITE" id="PS51404">
    <property type="entry name" value="DYP_PEROXIDASE"/>
    <property type="match status" value="1"/>
</dbReference>
<gene>
    <name evidence="12" type="ORF">IF651_12945</name>
</gene>
<keyword evidence="5" id="KW-0732">Signal</keyword>
<comment type="caution">
    <text evidence="12">The sequence shown here is derived from an EMBL/GenBank/DDBJ whole genome shotgun (WGS) entry which is preliminary data.</text>
</comment>
<evidence type="ECO:0000256" key="5">
    <source>
        <dbReference type="ARBA" id="ARBA00022729"/>
    </source>
</evidence>
<evidence type="ECO:0000259" key="10">
    <source>
        <dbReference type="Pfam" id="PF04261"/>
    </source>
</evidence>
<dbReference type="InterPro" id="IPR006311">
    <property type="entry name" value="TAT_signal"/>
</dbReference>
<dbReference type="Pfam" id="PF20628">
    <property type="entry name" value="Dyp_perox_C"/>
    <property type="match status" value="1"/>
</dbReference>
<dbReference type="GO" id="GO:0005829">
    <property type="term" value="C:cytosol"/>
    <property type="evidence" value="ECO:0007669"/>
    <property type="project" value="TreeGrafter"/>
</dbReference>
<evidence type="ECO:0000259" key="11">
    <source>
        <dbReference type="Pfam" id="PF20628"/>
    </source>
</evidence>
<evidence type="ECO:0000256" key="3">
    <source>
        <dbReference type="ARBA" id="ARBA00022617"/>
    </source>
</evidence>
<feature type="domain" description="Dyp-type peroxidase C-terminal" evidence="11">
    <location>
        <begin position="230"/>
        <end position="398"/>
    </location>
</feature>
<keyword evidence="2 12" id="KW-0575">Peroxidase</keyword>
<comment type="similarity">
    <text evidence="8">Belongs to the DyP-type peroxidase family.</text>
</comment>
<dbReference type="InterPro" id="IPR048327">
    <property type="entry name" value="Dyp_perox_N"/>
</dbReference>
<sequence length="412" mass="41850">MTSAGQGTEDEDTGDAPGASRRQFLARSFVVGGVGLAGAAVGTVAGRETAPATGPGQARPDGGGPDEGTATARVAAQGTHQGGVVRPHAIQRHAEVVTLDVTDPTALADRLDVVGQTIADLADGTSRALAGLGPARLTVTVGVGPRVVAALLGADTPAATELPAFGRDDLTDATTGGDVVVLVRADDGVVVALARDAVVRALTAGGGVSERWSVHGFVVPRDESGDAPAPRNVVGFHDGLSIPRTAADVDAAVWLDGALAGATTFVVRKMPLDTAAFTALPVADQEAAVGRVRATGAPLSGGDATTEPNIHAKDDAGNLLIPRDAHVSRAHPLPAGLDTLMLRRSYSFSDGGEQGALFMSFQRDLDTFVRTQLRLDEADALTSLARTTASGAFLVLPGFTPDRPLGTVLRPS</sequence>
<dbReference type="GO" id="GO:0046872">
    <property type="term" value="F:metal ion binding"/>
    <property type="evidence" value="ECO:0007669"/>
    <property type="project" value="UniProtKB-KW"/>
</dbReference>
<accession>A0A927J190</accession>
<evidence type="ECO:0000256" key="4">
    <source>
        <dbReference type="ARBA" id="ARBA00022723"/>
    </source>
</evidence>
<dbReference type="PANTHER" id="PTHR30521">
    <property type="entry name" value="DEFERROCHELATASE/PEROXIDASE"/>
    <property type="match status" value="1"/>
</dbReference>
<dbReference type="Pfam" id="PF04261">
    <property type="entry name" value="Dyp_perox_N"/>
    <property type="match status" value="1"/>
</dbReference>
<dbReference type="SUPFAM" id="SSF54909">
    <property type="entry name" value="Dimeric alpha+beta barrel"/>
    <property type="match status" value="1"/>
</dbReference>
<dbReference type="RefSeq" id="WP_191829554.1">
    <property type="nucleotide sequence ID" value="NZ_JACYHB010000011.1"/>
</dbReference>
<dbReference type="InterPro" id="IPR006314">
    <property type="entry name" value="Dyp_peroxidase"/>
</dbReference>
<dbReference type="AlphaFoldDB" id="A0A927J190"/>
<evidence type="ECO:0000256" key="1">
    <source>
        <dbReference type="ARBA" id="ARBA00001970"/>
    </source>
</evidence>
<dbReference type="InterPro" id="IPR011008">
    <property type="entry name" value="Dimeric_a/b-barrel"/>
</dbReference>
<keyword evidence="7" id="KW-0408">Iron</keyword>
<reference evidence="12" key="1">
    <citation type="journal article" date="2018" name="Curr. Microbiol.">
        <title>Cellulosimicrobium arenosum sp. nov., Isolated from Marine Sediment Sand.</title>
        <authorList>
            <person name="Oh M."/>
            <person name="Kim J.H."/>
            <person name="Yoon J.H."/>
            <person name="Schumann P."/>
            <person name="Kim W."/>
        </authorList>
    </citation>
    <scope>NUCLEOTIDE SEQUENCE</scope>
    <source>
        <strain evidence="12">KCTC 49039</strain>
    </source>
</reference>
<reference evidence="12" key="2">
    <citation type="submission" date="2020-09" db="EMBL/GenBank/DDBJ databases">
        <authorList>
            <person name="Yu Y."/>
        </authorList>
    </citation>
    <scope>NUCLEOTIDE SEQUENCE</scope>
    <source>
        <strain evidence="12">KCTC 49039</strain>
    </source>
</reference>
<dbReference type="NCBIfam" id="TIGR01413">
    <property type="entry name" value="Dyp_perox_fam"/>
    <property type="match status" value="1"/>
</dbReference>
<proteinExistence type="inferred from homology"/>
<evidence type="ECO:0000256" key="7">
    <source>
        <dbReference type="ARBA" id="ARBA00023004"/>
    </source>
</evidence>
<name>A0A927J190_9MICO</name>
<dbReference type="GO" id="GO:0004601">
    <property type="term" value="F:peroxidase activity"/>
    <property type="evidence" value="ECO:0007669"/>
    <property type="project" value="UniProtKB-KW"/>
</dbReference>
<dbReference type="PANTHER" id="PTHR30521:SF4">
    <property type="entry name" value="DEFERROCHELATASE"/>
    <property type="match status" value="1"/>
</dbReference>
<evidence type="ECO:0000313" key="12">
    <source>
        <dbReference type="EMBL" id="MBD8079963.1"/>
    </source>
</evidence>
<organism evidence="12 13">
    <name type="scientific">Cellulosimicrobium arenosum</name>
    <dbReference type="NCBI Taxonomy" id="2708133"/>
    <lineage>
        <taxon>Bacteria</taxon>
        <taxon>Bacillati</taxon>
        <taxon>Actinomycetota</taxon>
        <taxon>Actinomycetes</taxon>
        <taxon>Micrococcales</taxon>
        <taxon>Promicromonosporaceae</taxon>
        <taxon>Cellulosimicrobium</taxon>
    </lineage>
</organism>
<keyword evidence="3" id="KW-0349">Heme</keyword>
<dbReference type="EMBL" id="JACYHB010000011">
    <property type="protein sequence ID" value="MBD8079963.1"/>
    <property type="molecule type" value="Genomic_DNA"/>
</dbReference>
<dbReference type="GO" id="GO:0020037">
    <property type="term" value="F:heme binding"/>
    <property type="evidence" value="ECO:0007669"/>
    <property type="project" value="InterPro"/>
</dbReference>
<dbReference type="PROSITE" id="PS51318">
    <property type="entry name" value="TAT"/>
    <property type="match status" value="1"/>
</dbReference>
<evidence type="ECO:0000256" key="2">
    <source>
        <dbReference type="ARBA" id="ARBA00022559"/>
    </source>
</evidence>
<evidence type="ECO:0000256" key="9">
    <source>
        <dbReference type="SAM" id="MobiDB-lite"/>
    </source>
</evidence>